<proteinExistence type="predicted"/>
<evidence type="ECO:0000313" key="2">
    <source>
        <dbReference type="EMBL" id="KAK3362626.1"/>
    </source>
</evidence>
<accession>A0AAJ0MJC8</accession>
<sequence length="129" mass="13984">MSSVISSTVEPTLCLFNVLHLSESLGPTSSLIRQHAASCSCQTFARALFRLPFATSISGSYPSPRSLATPTMASSADSSETTPLADSNLQLQSYYLTLSSRVGYRLLLGGTQHFGFWDNDTFHSPSRSR</sequence>
<evidence type="ECO:0000256" key="1">
    <source>
        <dbReference type="SAM" id="MobiDB-lite"/>
    </source>
</evidence>
<comment type="caution">
    <text evidence="2">The sequence shown here is derived from an EMBL/GenBank/DDBJ whole genome shotgun (WGS) entry which is preliminary data.</text>
</comment>
<reference evidence="2" key="1">
    <citation type="journal article" date="2023" name="Mol. Phylogenet. Evol.">
        <title>Genome-scale phylogeny and comparative genomics of the fungal order Sordariales.</title>
        <authorList>
            <person name="Hensen N."/>
            <person name="Bonometti L."/>
            <person name="Westerberg I."/>
            <person name="Brannstrom I.O."/>
            <person name="Guillou S."/>
            <person name="Cros-Aarteil S."/>
            <person name="Calhoun S."/>
            <person name="Haridas S."/>
            <person name="Kuo A."/>
            <person name="Mondo S."/>
            <person name="Pangilinan J."/>
            <person name="Riley R."/>
            <person name="LaButti K."/>
            <person name="Andreopoulos B."/>
            <person name="Lipzen A."/>
            <person name="Chen C."/>
            <person name="Yan M."/>
            <person name="Daum C."/>
            <person name="Ng V."/>
            <person name="Clum A."/>
            <person name="Steindorff A."/>
            <person name="Ohm R.A."/>
            <person name="Martin F."/>
            <person name="Silar P."/>
            <person name="Natvig D.O."/>
            <person name="Lalanne C."/>
            <person name="Gautier V."/>
            <person name="Ament-Velasquez S.L."/>
            <person name="Kruys A."/>
            <person name="Hutchinson M.I."/>
            <person name="Powell A.J."/>
            <person name="Barry K."/>
            <person name="Miller A.N."/>
            <person name="Grigoriev I.V."/>
            <person name="Debuchy R."/>
            <person name="Gladieux P."/>
            <person name="Hiltunen Thoren M."/>
            <person name="Johannesson H."/>
        </authorList>
    </citation>
    <scope>NUCLEOTIDE SEQUENCE</scope>
    <source>
        <strain evidence="2">CBS 955.72</strain>
    </source>
</reference>
<dbReference type="Proteomes" id="UP001275084">
    <property type="component" value="Unassembled WGS sequence"/>
</dbReference>
<organism evidence="2 3">
    <name type="scientific">Lasiosphaeria hispida</name>
    <dbReference type="NCBI Taxonomy" id="260671"/>
    <lineage>
        <taxon>Eukaryota</taxon>
        <taxon>Fungi</taxon>
        <taxon>Dikarya</taxon>
        <taxon>Ascomycota</taxon>
        <taxon>Pezizomycotina</taxon>
        <taxon>Sordariomycetes</taxon>
        <taxon>Sordariomycetidae</taxon>
        <taxon>Sordariales</taxon>
        <taxon>Lasiosphaeriaceae</taxon>
        <taxon>Lasiosphaeria</taxon>
    </lineage>
</organism>
<name>A0AAJ0MJC8_9PEZI</name>
<gene>
    <name evidence="2" type="ORF">B0T25DRAFT_10730</name>
</gene>
<keyword evidence="3" id="KW-1185">Reference proteome</keyword>
<protein>
    <submittedName>
        <fullName evidence="2">Uncharacterized protein</fullName>
    </submittedName>
</protein>
<reference evidence="2" key="2">
    <citation type="submission" date="2023-06" db="EMBL/GenBank/DDBJ databases">
        <authorList>
            <consortium name="Lawrence Berkeley National Laboratory"/>
            <person name="Haridas S."/>
            <person name="Hensen N."/>
            <person name="Bonometti L."/>
            <person name="Westerberg I."/>
            <person name="Brannstrom I.O."/>
            <person name="Guillou S."/>
            <person name="Cros-Aarteil S."/>
            <person name="Calhoun S."/>
            <person name="Kuo A."/>
            <person name="Mondo S."/>
            <person name="Pangilinan J."/>
            <person name="Riley R."/>
            <person name="Labutti K."/>
            <person name="Andreopoulos B."/>
            <person name="Lipzen A."/>
            <person name="Chen C."/>
            <person name="Yanf M."/>
            <person name="Daum C."/>
            <person name="Ng V."/>
            <person name="Clum A."/>
            <person name="Steindorff A."/>
            <person name="Ohm R."/>
            <person name="Martin F."/>
            <person name="Silar P."/>
            <person name="Natvig D."/>
            <person name="Lalanne C."/>
            <person name="Gautier V."/>
            <person name="Ament-Velasquez S.L."/>
            <person name="Kruys A."/>
            <person name="Hutchinson M.I."/>
            <person name="Powell A.J."/>
            <person name="Barry K."/>
            <person name="Miller A.N."/>
            <person name="Grigoriev I.V."/>
            <person name="Debuchy R."/>
            <person name="Gladieux P."/>
            <person name="Thoren M.H."/>
            <person name="Johannesson H."/>
        </authorList>
    </citation>
    <scope>NUCLEOTIDE SEQUENCE</scope>
    <source>
        <strain evidence="2">CBS 955.72</strain>
    </source>
</reference>
<evidence type="ECO:0000313" key="3">
    <source>
        <dbReference type="Proteomes" id="UP001275084"/>
    </source>
</evidence>
<dbReference type="AlphaFoldDB" id="A0AAJ0MJC8"/>
<dbReference type="EMBL" id="JAUIQD010000001">
    <property type="protein sequence ID" value="KAK3362626.1"/>
    <property type="molecule type" value="Genomic_DNA"/>
</dbReference>
<feature type="region of interest" description="Disordered" evidence="1">
    <location>
        <begin position="63"/>
        <end position="83"/>
    </location>
</feature>